<name>A0A4C1SPB0_EUMVA</name>
<gene>
    <name evidence="2" type="ORF">EVAR_74746_1</name>
</gene>
<dbReference type="Proteomes" id="UP000299102">
    <property type="component" value="Unassembled WGS sequence"/>
</dbReference>
<protein>
    <submittedName>
        <fullName evidence="2">Uncharacterized protein</fullName>
    </submittedName>
</protein>
<accession>A0A4C1SPB0</accession>
<dbReference type="EMBL" id="BGZK01000012">
    <property type="protein sequence ID" value="GBP03952.1"/>
    <property type="molecule type" value="Genomic_DNA"/>
</dbReference>
<comment type="caution">
    <text evidence="2">The sequence shown here is derived from an EMBL/GenBank/DDBJ whole genome shotgun (WGS) entry which is preliminary data.</text>
</comment>
<feature type="compositionally biased region" description="Basic residues" evidence="1">
    <location>
        <begin position="8"/>
        <end position="19"/>
    </location>
</feature>
<feature type="compositionally biased region" description="Basic and acidic residues" evidence="1">
    <location>
        <begin position="120"/>
        <end position="136"/>
    </location>
</feature>
<feature type="region of interest" description="Disordered" evidence="1">
    <location>
        <begin position="1"/>
        <end position="38"/>
    </location>
</feature>
<proteinExistence type="predicted"/>
<evidence type="ECO:0000256" key="1">
    <source>
        <dbReference type="SAM" id="MobiDB-lite"/>
    </source>
</evidence>
<feature type="region of interest" description="Disordered" evidence="1">
    <location>
        <begin position="64"/>
        <end position="83"/>
    </location>
</feature>
<evidence type="ECO:0000313" key="2">
    <source>
        <dbReference type="EMBL" id="GBP03952.1"/>
    </source>
</evidence>
<evidence type="ECO:0000313" key="3">
    <source>
        <dbReference type="Proteomes" id="UP000299102"/>
    </source>
</evidence>
<dbReference type="AlphaFoldDB" id="A0A4C1SPB0"/>
<feature type="region of interest" description="Disordered" evidence="1">
    <location>
        <begin position="88"/>
        <end position="136"/>
    </location>
</feature>
<reference evidence="2 3" key="1">
    <citation type="journal article" date="2019" name="Commun. Biol.">
        <title>The bagworm genome reveals a unique fibroin gene that provides high tensile strength.</title>
        <authorList>
            <person name="Kono N."/>
            <person name="Nakamura H."/>
            <person name="Ohtoshi R."/>
            <person name="Tomita M."/>
            <person name="Numata K."/>
            <person name="Arakawa K."/>
        </authorList>
    </citation>
    <scope>NUCLEOTIDE SEQUENCE [LARGE SCALE GENOMIC DNA]</scope>
</reference>
<keyword evidence="3" id="KW-1185">Reference proteome</keyword>
<organism evidence="2 3">
    <name type="scientific">Eumeta variegata</name>
    <name type="common">Bagworm moth</name>
    <name type="synonym">Eumeta japonica</name>
    <dbReference type="NCBI Taxonomy" id="151549"/>
    <lineage>
        <taxon>Eukaryota</taxon>
        <taxon>Metazoa</taxon>
        <taxon>Ecdysozoa</taxon>
        <taxon>Arthropoda</taxon>
        <taxon>Hexapoda</taxon>
        <taxon>Insecta</taxon>
        <taxon>Pterygota</taxon>
        <taxon>Neoptera</taxon>
        <taxon>Endopterygota</taxon>
        <taxon>Lepidoptera</taxon>
        <taxon>Glossata</taxon>
        <taxon>Ditrysia</taxon>
        <taxon>Tineoidea</taxon>
        <taxon>Psychidae</taxon>
        <taxon>Oiketicinae</taxon>
        <taxon>Eumeta</taxon>
    </lineage>
</organism>
<sequence>MGPPAARRAPRVRSRKLRATSRTSAPPLSRARAGTGSMKRNLQIGIRCKNPNILACDVKARGEKAAFKRRPSPGRAFRERPPTTLVRRRRRGAGRARGGLAYLHTPCKLRDPPANLTPVRRGDGREGASHDAIRFT</sequence>